<accession>A0AAE0T182</accession>
<sequence length="71" mass="8144">MQIQQQKRVDQPEKGRRNPPFPQDAINNPSLGMNATKFSDIEYQLNKFSEWVGESEDSKGDDLSTFLQANK</sequence>
<reference evidence="2" key="1">
    <citation type="journal article" date="2021" name="Genome Biol. Evol.">
        <title>A High-Quality Reference Genome for a Parasitic Bivalve with Doubly Uniparental Inheritance (Bivalvia: Unionida).</title>
        <authorList>
            <person name="Smith C.H."/>
        </authorList>
    </citation>
    <scope>NUCLEOTIDE SEQUENCE</scope>
    <source>
        <strain evidence="2">CHS0354</strain>
    </source>
</reference>
<dbReference type="EMBL" id="JAEAOA010002350">
    <property type="protein sequence ID" value="KAK3601851.1"/>
    <property type="molecule type" value="Genomic_DNA"/>
</dbReference>
<proteinExistence type="predicted"/>
<dbReference type="Proteomes" id="UP001195483">
    <property type="component" value="Unassembled WGS sequence"/>
</dbReference>
<feature type="region of interest" description="Disordered" evidence="1">
    <location>
        <begin position="1"/>
        <end position="33"/>
    </location>
</feature>
<evidence type="ECO:0000256" key="1">
    <source>
        <dbReference type="SAM" id="MobiDB-lite"/>
    </source>
</evidence>
<reference evidence="2" key="3">
    <citation type="submission" date="2023-05" db="EMBL/GenBank/DDBJ databases">
        <authorList>
            <person name="Smith C.H."/>
        </authorList>
    </citation>
    <scope>NUCLEOTIDE SEQUENCE</scope>
    <source>
        <strain evidence="2">CHS0354</strain>
        <tissue evidence="2">Mantle</tissue>
    </source>
</reference>
<keyword evidence="3" id="KW-1185">Reference proteome</keyword>
<organism evidence="2 3">
    <name type="scientific">Potamilus streckersoni</name>
    <dbReference type="NCBI Taxonomy" id="2493646"/>
    <lineage>
        <taxon>Eukaryota</taxon>
        <taxon>Metazoa</taxon>
        <taxon>Spiralia</taxon>
        <taxon>Lophotrochozoa</taxon>
        <taxon>Mollusca</taxon>
        <taxon>Bivalvia</taxon>
        <taxon>Autobranchia</taxon>
        <taxon>Heteroconchia</taxon>
        <taxon>Palaeoheterodonta</taxon>
        <taxon>Unionida</taxon>
        <taxon>Unionoidea</taxon>
        <taxon>Unionidae</taxon>
        <taxon>Ambleminae</taxon>
        <taxon>Lampsilini</taxon>
        <taxon>Potamilus</taxon>
    </lineage>
</organism>
<dbReference type="AlphaFoldDB" id="A0AAE0T182"/>
<name>A0AAE0T182_9BIVA</name>
<reference evidence="2" key="2">
    <citation type="journal article" date="2021" name="Genome Biol. Evol.">
        <title>Developing a high-quality reference genome for a parasitic bivalve with doubly uniparental inheritance (Bivalvia: Unionida).</title>
        <authorList>
            <person name="Smith C.H."/>
        </authorList>
    </citation>
    <scope>NUCLEOTIDE SEQUENCE</scope>
    <source>
        <strain evidence="2">CHS0354</strain>
        <tissue evidence="2">Mantle</tissue>
    </source>
</reference>
<protein>
    <submittedName>
        <fullName evidence="2">Uncharacterized protein</fullName>
    </submittedName>
</protein>
<comment type="caution">
    <text evidence="2">The sequence shown here is derived from an EMBL/GenBank/DDBJ whole genome shotgun (WGS) entry which is preliminary data.</text>
</comment>
<feature type="compositionally biased region" description="Basic and acidic residues" evidence="1">
    <location>
        <begin position="7"/>
        <end position="16"/>
    </location>
</feature>
<evidence type="ECO:0000313" key="3">
    <source>
        <dbReference type="Proteomes" id="UP001195483"/>
    </source>
</evidence>
<evidence type="ECO:0000313" key="2">
    <source>
        <dbReference type="EMBL" id="KAK3601851.1"/>
    </source>
</evidence>
<gene>
    <name evidence="2" type="ORF">CHS0354_041773</name>
</gene>